<feature type="chain" id="PRO_5038695557" description="Leucine-binding protein domain-containing protein" evidence="3">
    <location>
        <begin position="34"/>
        <end position="416"/>
    </location>
</feature>
<protein>
    <recommendedName>
        <fullName evidence="4">Leucine-binding protein domain-containing protein</fullName>
    </recommendedName>
</protein>
<evidence type="ECO:0000259" key="4">
    <source>
        <dbReference type="Pfam" id="PF13458"/>
    </source>
</evidence>
<evidence type="ECO:0000256" key="1">
    <source>
        <dbReference type="ARBA" id="ARBA00010062"/>
    </source>
</evidence>
<comment type="similarity">
    <text evidence="1">Belongs to the leucine-binding protein family.</text>
</comment>
<organism evidence="5 6">
    <name type="scientific">Pseudofrankia inefficax (strain DSM 45817 / CECT 9037 / DDB 130130 / EuI1c)</name>
    <name type="common">Frankia inefficax</name>
    <dbReference type="NCBI Taxonomy" id="298654"/>
    <lineage>
        <taxon>Bacteria</taxon>
        <taxon>Bacillati</taxon>
        <taxon>Actinomycetota</taxon>
        <taxon>Actinomycetes</taxon>
        <taxon>Frankiales</taxon>
        <taxon>Frankiaceae</taxon>
        <taxon>Pseudofrankia</taxon>
    </lineage>
</organism>
<evidence type="ECO:0000256" key="2">
    <source>
        <dbReference type="ARBA" id="ARBA00022729"/>
    </source>
</evidence>
<dbReference type="InterPro" id="IPR051010">
    <property type="entry name" value="BCAA_transport"/>
</dbReference>
<dbReference type="eggNOG" id="COG0683">
    <property type="taxonomic scope" value="Bacteria"/>
</dbReference>
<feature type="signal peptide" evidence="3">
    <location>
        <begin position="1"/>
        <end position="33"/>
    </location>
</feature>
<dbReference type="EMBL" id="CP002299">
    <property type="protein sequence ID" value="ADP83540.1"/>
    <property type="molecule type" value="Genomic_DNA"/>
</dbReference>
<sequence precursor="true">MIHGRKRLFAATSAAAVCALVAAACGSSSSGTAGTSAAGGGSKTTITIGVLTDVTGPASSGNKSVVDGVKAGVYYADRNGYTIKYVVADGATNPTTTLAAAQKLVTQNHAIAVVAQATLAFSAAPYLTAHGVPVVGISEDGPEWVTSKNMFSVSGALQPTQVTTTAGKFWKAQGVTNLASLGYGISPISSEQASSAAMSAEAAGVKVGYLNAKYPYGSTDVGPTVLAMKDAKVDGFTATMEPNVAFAMLTALKQQGVSLKAALLPTGYGGDLTDAGPGAISAAQGVDFSLGYQPLEMQTAATKQFQADLKSAGITRTASFGTYNGYASVALLVEGLKKAGANPTQKTLLAGLTNVHDFNAAGLYGDVKLDINDRTATHTLNCLWMVKLVGQKFELVSGADPVCGSVIPGKTVAAAQ</sequence>
<dbReference type="STRING" id="298654.FraEuI1c_5554"/>
<dbReference type="Gene3D" id="3.40.50.2300">
    <property type="match status" value="2"/>
</dbReference>
<dbReference type="PANTHER" id="PTHR30483:SF6">
    <property type="entry name" value="PERIPLASMIC BINDING PROTEIN OF ABC TRANSPORTER FOR NATURAL AMINO ACIDS"/>
    <property type="match status" value="1"/>
</dbReference>
<keyword evidence="6" id="KW-1185">Reference proteome</keyword>
<dbReference type="PANTHER" id="PTHR30483">
    <property type="entry name" value="LEUCINE-SPECIFIC-BINDING PROTEIN"/>
    <property type="match status" value="1"/>
</dbReference>
<dbReference type="InParanoid" id="E3JC84"/>
<gene>
    <name evidence="5" type="ordered locus">FraEuI1c_5554</name>
</gene>
<dbReference type="OrthoDB" id="4364076at2"/>
<dbReference type="KEGG" id="fri:FraEuI1c_5554"/>
<proteinExistence type="inferred from homology"/>
<dbReference type="InterPro" id="IPR028082">
    <property type="entry name" value="Peripla_BP_I"/>
</dbReference>
<evidence type="ECO:0000313" key="6">
    <source>
        <dbReference type="Proteomes" id="UP000002484"/>
    </source>
</evidence>
<dbReference type="Pfam" id="PF13458">
    <property type="entry name" value="Peripla_BP_6"/>
    <property type="match status" value="1"/>
</dbReference>
<dbReference type="HOGENOM" id="CLU_054023_0_0_11"/>
<reference evidence="5 6" key="1">
    <citation type="submission" date="2010-10" db="EMBL/GenBank/DDBJ databases">
        <title>Complete sequence of Frankia sp. EuI1c.</title>
        <authorList>
            <consortium name="US DOE Joint Genome Institute"/>
            <person name="Lucas S."/>
            <person name="Copeland A."/>
            <person name="Lapidus A."/>
            <person name="Cheng J.-F."/>
            <person name="Bruce D."/>
            <person name="Goodwin L."/>
            <person name="Pitluck S."/>
            <person name="Chertkov O."/>
            <person name="Detter J.C."/>
            <person name="Han C."/>
            <person name="Tapia R."/>
            <person name="Land M."/>
            <person name="Hauser L."/>
            <person name="Jeffries C."/>
            <person name="Kyrpides N."/>
            <person name="Ivanova N."/>
            <person name="Mikhailova N."/>
            <person name="Beauchemin N."/>
            <person name="Sen A."/>
            <person name="Sur S.A."/>
            <person name="Gtari M."/>
            <person name="Wall L."/>
            <person name="Tisa L."/>
            <person name="Woyke T."/>
        </authorList>
    </citation>
    <scope>NUCLEOTIDE SEQUENCE [LARGE SCALE GENOMIC DNA]</scope>
    <source>
        <strain evidence="6">DSM 45817 / CECT 9037 / EuI1c</strain>
    </source>
</reference>
<feature type="domain" description="Leucine-binding protein" evidence="4">
    <location>
        <begin position="45"/>
        <end position="387"/>
    </location>
</feature>
<evidence type="ECO:0000256" key="3">
    <source>
        <dbReference type="SAM" id="SignalP"/>
    </source>
</evidence>
<name>E3JC84_PSEI1</name>
<dbReference type="Proteomes" id="UP000002484">
    <property type="component" value="Chromosome"/>
</dbReference>
<dbReference type="PROSITE" id="PS51257">
    <property type="entry name" value="PROKAR_LIPOPROTEIN"/>
    <property type="match status" value="1"/>
</dbReference>
<dbReference type="SUPFAM" id="SSF53822">
    <property type="entry name" value="Periplasmic binding protein-like I"/>
    <property type="match status" value="1"/>
</dbReference>
<dbReference type="AlphaFoldDB" id="E3JC84"/>
<keyword evidence="2 3" id="KW-0732">Signal</keyword>
<evidence type="ECO:0000313" key="5">
    <source>
        <dbReference type="EMBL" id="ADP83540.1"/>
    </source>
</evidence>
<dbReference type="InterPro" id="IPR028081">
    <property type="entry name" value="Leu-bd"/>
</dbReference>
<accession>E3JC84</accession>